<feature type="domain" description="DNA methylase N-4/N-6" evidence="3">
    <location>
        <begin position="31"/>
        <end position="100"/>
    </location>
</feature>
<dbReference type="PANTHER" id="PTHR13370:SF3">
    <property type="entry name" value="TRNA (GUANINE(10)-N2)-METHYLTRANSFERASE HOMOLOG"/>
    <property type="match status" value="1"/>
</dbReference>
<dbReference type="InterPro" id="IPR029063">
    <property type="entry name" value="SAM-dependent_MTases_sf"/>
</dbReference>
<protein>
    <recommendedName>
        <fullName evidence="3">DNA methylase N-4/N-6 domain-containing protein</fullName>
    </recommendedName>
</protein>
<name>A0A0F9DQV7_9ZZZZ</name>
<dbReference type="GO" id="GO:0009007">
    <property type="term" value="F:site-specific DNA-methyltransferase (adenine-specific) activity"/>
    <property type="evidence" value="ECO:0007669"/>
    <property type="project" value="TreeGrafter"/>
</dbReference>
<evidence type="ECO:0000256" key="2">
    <source>
        <dbReference type="ARBA" id="ARBA00022679"/>
    </source>
</evidence>
<dbReference type="PRINTS" id="PR00508">
    <property type="entry name" value="S21N4MTFRASE"/>
</dbReference>
<evidence type="ECO:0000256" key="1">
    <source>
        <dbReference type="ARBA" id="ARBA00022603"/>
    </source>
</evidence>
<dbReference type="Gene3D" id="3.40.50.150">
    <property type="entry name" value="Vaccinia Virus protein VP39"/>
    <property type="match status" value="1"/>
</dbReference>
<reference evidence="4" key="1">
    <citation type="journal article" date="2015" name="Nature">
        <title>Complex archaea that bridge the gap between prokaryotes and eukaryotes.</title>
        <authorList>
            <person name="Spang A."/>
            <person name="Saw J.H."/>
            <person name="Jorgensen S.L."/>
            <person name="Zaremba-Niedzwiedzka K."/>
            <person name="Martijn J."/>
            <person name="Lind A.E."/>
            <person name="van Eijk R."/>
            <person name="Schleper C."/>
            <person name="Guy L."/>
            <person name="Ettema T.J."/>
        </authorList>
    </citation>
    <scope>NUCLEOTIDE SEQUENCE</scope>
</reference>
<comment type="caution">
    <text evidence="4">The sequence shown here is derived from an EMBL/GenBank/DDBJ whole genome shotgun (WGS) entry which is preliminary data.</text>
</comment>
<dbReference type="GO" id="GO:0005737">
    <property type="term" value="C:cytoplasm"/>
    <property type="evidence" value="ECO:0007669"/>
    <property type="project" value="TreeGrafter"/>
</dbReference>
<proteinExistence type="predicted"/>
<dbReference type="InterPro" id="IPR001091">
    <property type="entry name" value="RM_Methyltransferase"/>
</dbReference>
<evidence type="ECO:0000313" key="4">
    <source>
        <dbReference type="EMBL" id="KKL64104.1"/>
    </source>
</evidence>
<accession>A0A0F9DQV7</accession>
<gene>
    <name evidence="4" type="ORF">LCGC14_2168380</name>
</gene>
<dbReference type="GO" id="GO:0032259">
    <property type="term" value="P:methylation"/>
    <property type="evidence" value="ECO:0007669"/>
    <property type="project" value="UniProtKB-KW"/>
</dbReference>
<dbReference type="GO" id="GO:0003677">
    <property type="term" value="F:DNA binding"/>
    <property type="evidence" value="ECO:0007669"/>
    <property type="project" value="InterPro"/>
</dbReference>
<dbReference type="Pfam" id="PF01555">
    <property type="entry name" value="N6_N4_Mtase"/>
    <property type="match status" value="1"/>
</dbReference>
<evidence type="ECO:0000259" key="3">
    <source>
        <dbReference type="Pfam" id="PF01555"/>
    </source>
</evidence>
<sequence>MQRGGFSHSAEYVVWGTAGVWNRDNPHAPQNVIRSQPVGDKVHIAEKPEDVLQHLVPFAPIGGLVLDPFMGSGTTLVAARKLGRKAIGIEIEERYCEIAAQRLSQTVLELGA</sequence>
<keyword evidence="2" id="KW-0808">Transferase</keyword>
<dbReference type="GO" id="GO:0008170">
    <property type="term" value="F:N-methyltransferase activity"/>
    <property type="evidence" value="ECO:0007669"/>
    <property type="project" value="InterPro"/>
</dbReference>
<dbReference type="SUPFAM" id="SSF53335">
    <property type="entry name" value="S-adenosyl-L-methionine-dependent methyltransferases"/>
    <property type="match status" value="1"/>
</dbReference>
<dbReference type="InterPro" id="IPR002941">
    <property type="entry name" value="DNA_methylase_N4/N6"/>
</dbReference>
<dbReference type="AlphaFoldDB" id="A0A0F9DQV7"/>
<dbReference type="EMBL" id="LAZR01027947">
    <property type="protein sequence ID" value="KKL64104.1"/>
    <property type="molecule type" value="Genomic_DNA"/>
</dbReference>
<keyword evidence="1" id="KW-0489">Methyltransferase</keyword>
<organism evidence="4">
    <name type="scientific">marine sediment metagenome</name>
    <dbReference type="NCBI Taxonomy" id="412755"/>
    <lineage>
        <taxon>unclassified sequences</taxon>
        <taxon>metagenomes</taxon>
        <taxon>ecological metagenomes</taxon>
    </lineage>
</organism>
<dbReference type="PANTHER" id="PTHR13370">
    <property type="entry name" value="RNA METHYLASE-RELATED"/>
    <property type="match status" value="1"/>
</dbReference>